<keyword evidence="1" id="KW-0812">Transmembrane</keyword>
<keyword evidence="1" id="KW-0472">Membrane</keyword>
<proteinExistence type="predicted"/>
<dbReference type="AlphaFoldDB" id="A0A2M8EPY1"/>
<dbReference type="EMBL" id="PFSI01000018">
    <property type="protein sequence ID" value="PJC24784.1"/>
    <property type="molecule type" value="Genomic_DNA"/>
</dbReference>
<name>A0A2M8EPY1_9BACT</name>
<protein>
    <submittedName>
        <fullName evidence="2">Uncharacterized protein</fullName>
    </submittedName>
</protein>
<evidence type="ECO:0000313" key="2">
    <source>
        <dbReference type="EMBL" id="PJC24784.1"/>
    </source>
</evidence>
<accession>A0A2M8EPY1</accession>
<reference evidence="3" key="1">
    <citation type="submission" date="2017-09" db="EMBL/GenBank/DDBJ databases">
        <title>Depth-based differentiation of microbial function through sediment-hosted aquifers and enrichment of novel symbionts in the deep terrestrial subsurface.</title>
        <authorList>
            <person name="Probst A.J."/>
            <person name="Ladd B."/>
            <person name="Jarett J.K."/>
            <person name="Geller-Mcgrath D.E."/>
            <person name="Sieber C.M.K."/>
            <person name="Emerson J.B."/>
            <person name="Anantharaman K."/>
            <person name="Thomas B.C."/>
            <person name="Malmstrom R."/>
            <person name="Stieglmeier M."/>
            <person name="Klingl A."/>
            <person name="Woyke T."/>
            <person name="Ryan C.M."/>
            <person name="Banfield J.F."/>
        </authorList>
    </citation>
    <scope>NUCLEOTIDE SEQUENCE [LARGE SCALE GENOMIC DNA]</scope>
</reference>
<gene>
    <name evidence="2" type="ORF">CO057_00945</name>
</gene>
<feature type="transmembrane region" description="Helical" evidence="1">
    <location>
        <begin position="6"/>
        <end position="26"/>
    </location>
</feature>
<dbReference type="Proteomes" id="UP000230251">
    <property type="component" value="Unassembled WGS sequence"/>
</dbReference>
<comment type="caution">
    <text evidence="2">The sequence shown here is derived from an EMBL/GenBank/DDBJ whole genome shotgun (WGS) entry which is preliminary data.</text>
</comment>
<evidence type="ECO:0000256" key="1">
    <source>
        <dbReference type="SAM" id="Phobius"/>
    </source>
</evidence>
<sequence length="112" mass="12441">MSDVFWGIIITIGFFLAIALYVFFGAGGFEVFNGKLDVIPFPDAKLTKRQRRSALKLRAKEHRWQKYFGVSYSIGDKIRKTSGSYLGSSISADKLFKSSGGGSRVAAKRSKH</sequence>
<keyword evidence="1" id="KW-1133">Transmembrane helix</keyword>
<organism evidence="2 3">
    <name type="scientific">Candidatus Uhrbacteria bacterium CG_4_9_14_0_2_um_filter_41_50</name>
    <dbReference type="NCBI Taxonomy" id="1975031"/>
    <lineage>
        <taxon>Bacteria</taxon>
        <taxon>Candidatus Uhriibacteriota</taxon>
    </lineage>
</organism>
<evidence type="ECO:0000313" key="3">
    <source>
        <dbReference type="Proteomes" id="UP000230251"/>
    </source>
</evidence>